<accession>A0A1H6JSX3</accession>
<dbReference type="CDD" id="cd01949">
    <property type="entry name" value="GGDEF"/>
    <property type="match status" value="1"/>
</dbReference>
<dbReference type="SUPFAM" id="SSF55785">
    <property type="entry name" value="PYP-like sensor domain (PAS domain)"/>
    <property type="match status" value="1"/>
</dbReference>
<dbReference type="EMBL" id="FNXF01000002">
    <property type="protein sequence ID" value="SEH65363.1"/>
    <property type="molecule type" value="Genomic_DNA"/>
</dbReference>
<dbReference type="PROSITE" id="PS50112">
    <property type="entry name" value="PAS"/>
    <property type="match status" value="1"/>
</dbReference>
<dbReference type="InterPro" id="IPR003018">
    <property type="entry name" value="GAF"/>
</dbReference>
<dbReference type="Pfam" id="PF00990">
    <property type="entry name" value="GGDEF"/>
    <property type="match status" value="1"/>
</dbReference>
<keyword evidence="5" id="KW-1185">Reference proteome</keyword>
<organism evidence="4 5">
    <name type="scientific">Rheinheimera pacifica</name>
    <dbReference type="NCBI Taxonomy" id="173990"/>
    <lineage>
        <taxon>Bacteria</taxon>
        <taxon>Pseudomonadati</taxon>
        <taxon>Pseudomonadota</taxon>
        <taxon>Gammaproteobacteria</taxon>
        <taxon>Chromatiales</taxon>
        <taxon>Chromatiaceae</taxon>
        <taxon>Rheinheimera</taxon>
    </lineage>
</organism>
<dbReference type="InterPro" id="IPR000160">
    <property type="entry name" value="GGDEF_dom"/>
</dbReference>
<feature type="domain" description="PAS" evidence="2">
    <location>
        <begin position="5"/>
        <end position="75"/>
    </location>
</feature>
<dbReference type="InterPro" id="IPR000014">
    <property type="entry name" value="PAS"/>
</dbReference>
<dbReference type="InterPro" id="IPR035965">
    <property type="entry name" value="PAS-like_dom_sf"/>
</dbReference>
<feature type="domain" description="GGDEF" evidence="3">
    <location>
        <begin position="318"/>
        <end position="451"/>
    </location>
</feature>
<dbReference type="InterPro" id="IPR029016">
    <property type="entry name" value="GAF-like_dom_sf"/>
</dbReference>
<dbReference type="SMART" id="SM00065">
    <property type="entry name" value="GAF"/>
    <property type="match status" value="1"/>
</dbReference>
<dbReference type="InterPro" id="IPR029787">
    <property type="entry name" value="Nucleotide_cyclase"/>
</dbReference>
<dbReference type="STRING" id="173990.SAMN05660691_00660"/>
<dbReference type="AlphaFoldDB" id="A0A1H6JSX3"/>
<reference evidence="5" key="1">
    <citation type="submission" date="2016-10" db="EMBL/GenBank/DDBJ databases">
        <authorList>
            <person name="Varghese N."/>
            <person name="Submissions S."/>
        </authorList>
    </citation>
    <scope>NUCLEOTIDE SEQUENCE [LARGE SCALE GENOMIC DNA]</scope>
    <source>
        <strain evidence="5">DSM 17616</strain>
    </source>
</reference>
<evidence type="ECO:0000259" key="3">
    <source>
        <dbReference type="PROSITE" id="PS50887"/>
    </source>
</evidence>
<name>A0A1H6JSX3_9GAMM</name>
<dbReference type="SUPFAM" id="SSF55781">
    <property type="entry name" value="GAF domain-like"/>
    <property type="match status" value="1"/>
</dbReference>
<evidence type="ECO:0000259" key="2">
    <source>
        <dbReference type="PROSITE" id="PS50112"/>
    </source>
</evidence>
<dbReference type="InterPro" id="IPR043128">
    <property type="entry name" value="Rev_trsase/Diguanyl_cyclase"/>
</dbReference>
<dbReference type="PROSITE" id="PS50887">
    <property type="entry name" value="GGDEF"/>
    <property type="match status" value="1"/>
</dbReference>
<dbReference type="GO" id="GO:0003824">
    <property type="term" value="F:catalytic activity"/>
    <property type="evidence" value="ECO:0007669"/>
    <property type="project" value="UniProtKB-ARBA"/>
</dbReference>
<dbReference type="Proteomes" id="UP000199371">
    <property type="component" value="Unassembled WGS sequence"/>
</dbReference>
<dbReference type="InterPro" id="IPR052163">
    <property type="entry name" value="DGC-Regulatory_Protein"/>
</dbReference>
<dbReference type="Gene3D" id="3.30.70.270">
    <property type="match status" value="1"/>
</dbReference>
<evidence type="ECO:0000313" key="4">
    <source>
        <dbReference type="EMBL" id="SEH65363.1"/>
    </source>
</evidence>
<dbReference type="NCBIfam" id="TIGR00229">
    <property type="entry name" value="sensory_box"/>
    <property type="match status" value="1"/>
</dbReference>
<dbReference type="InterPro" id="IPR013655">
    <property type="entry name" value="PAS_fold_3"/>
</dbReference>
<comment type="cofactor">
    <cofactor evidence="1">
        <name>Mg(2+)</name>
        <dbReference type="ChEBI" id="CHEBI:18420"/>
    </cofactor>
</comment>
<dbReference type="FunFam" id="3.30.70.270:FF:000001">
    <property type="entry name" value="Diguanylate cyclase domain protein"/>
    <property type="match status" value="1"/>
</dbReference>
<evidence type="ECO:0000256" key="1">
    <source>
        <dbReference type="ARBA" id="ARBA00001946"/>
    </source>
</evidence>
<dbReference type="CDD" id="cd00130">
    <property type="entry name" value="PAS"/>
    <property type="match status" value="1"/>
</dbReference>
<dbReference type="NCBIfam" id="TIGR00254">
    <property type="entry name" value="GGDEF"/>
    <property type="match status" value="1"/>
</dbReference>
<dbReference type="Gene3D" id="3.30.450.40">
    <property type="match status" value="1"/>
</dbReference>
<gene>
    <name evidence="4" type="ORF">SAMN05660691_00660</name>
</gene>
<dbReference type="SMART" id="SM00267">
    <property type="entry name" value="GGDEF"/>
    <property type="match status" value="1"/>
</dbReference>
<sequence>MNTDSYKALSQYIDLLLDAICVVDKDGRFEFVSAGAERIFGYTPEEMLGRPMIELVHPDDRARTLQTASEINAGAVKVDFENRYIRKDGQTVHLLWSARWSQTDKRRVAVARDITRSKQIEARQAAIYAISEAAFASDDLPALYRSIQQIIAGLIPMRCFAIVLPDVSSGQLGFVYTSVLQQTAAPAGCDILALCAEVVRRCETVLVTSDNQAELPVKLQQLVAGAAINWLGVPLKSHSAVMGALMVQNSADAPRYSNSEMELLEFVSVQVAVAIERKQMLDRLHRNALYDQLTQLPNRELFYDRLQLALTTAEREQSQFALLYLDLDKFKQINDNYGHHIGDELLQHTAQRIQCCLRSSDTVARLGGDEFVILLPQVDSEDLALLLAEKIRQALNLPFTLADNSLQVQPSIGVALYPQHSKEAQALMLSADNAMYRAKKAGGNRIMLSDATVVKHRVTAPGEPV</sequence>
<dbReference type="PANTHER" id="PTHR46663:SF3">
    <property type="entry name" value="SLL0267 PROTEIN"/>
    <property type="match status" value="1"/>
</dbReference>
<dbReference type="OrthoDB" id="5623169at2"/>
<proteinExistence type="predicted"/>
<dbReference type="PANTHER" id="PTHR46663">
    <property type="entry name" value="DIGUANYLATE CYCLASE DGCT-RELATED"/>
    <property type="match status" value="1"/>
</dbReference>
<dbReference type="SUPFAM" id="SSF55073">
    <property type="entry name" value="Nucleotide cyclase"/>
    <property type="match status" value="1"/>
</dbReference>
<protein>
    <submittedName>
        <fullName evidence="4">PAS domain S-box-containing protein/diguanylate cyclase (GGDEF) domain-containing protein</fullName>
    </submittedName>
</protein>
<dbReference type="Gene3D" id="3.30.450.20">
    <property type="entry name" value="PAS domain"/>
    <property type="match status" value="1"/>
</dbReference>
<evidence type="ECO:0000313" key="5">
    <source>
        <dbReference type="Proteomes" id="UP000199371"/>
    </source>
</evidence>
<dbReference type="Pfam" id="PF01590">
    <property type="entry name" value="GAF"/>
    <property type="match status" value="1"/>
</dbReference>
<dbReference type="SMART" id="SM00091">
    <property type="entry name" value="PAS"/>
    <property type="match status" value="1"/>
</dbReference>
<dbReference type="RefSeq" id="WP_092790189.1">
    <property type="nucleotide sequence ID" value="NZ_FNXF01000002.1"/>
</dbReference>
<dbReference type="Pfam" id="PF08447">
    <property type="entry name" value="PAS_3"/>
    <property type="match status" value="1"/>
</dbReference>